<dbReference type="AlphaFoldDB" id="A0A1T4YSL6"/>
<keyword evidence="2 5" id="KW-0812">Transmembrane</keyword>
<dbReference type="EMBL" id="FUYE01000017">
    <property type="protein sequence ID" value="SKB04857.1"/>
    <property type="molecule type" value="Genomic_DNA"/>
</dbReference>
<evidence type="ECO:0000256" key="3">
    <source>
        <dbReference type="ARBA" id="ARBA00022989"/>
    </source>
</evidence>
<keyword evidence="8" id="KW-1185">Reference proteome</keyword>
<keyword evidence="7" id="KW-0436">Ligase</keyword>
<dbReference type="STRING" id="48467.SAMN02745166_04127"/>
<dbReference type="InterPro" id="IPR007016">
    <property type="entry name" value="O-antigen_ligase-rel_domated"/>
</dbReference>
<dbReference type="GO" id="GO:0016874">
    <property type="term" value="F:ligase activity"/>
    <property type="evidence" value="ECO:0007669"/>
    <property type="project" value="UniProtKB-KW"/>
</dbReference>
<dbReference type="RefSeq" id="WP_078815281.1">
    <property type="nucleotide sequence ID" value="NZ_FUYE01000017.1"/>
</dbReference>
<evidence type="ECO:0000256" key="2">
    <source>
        <dbReference type="ARBA" id="ARBA00022692"/>
    </source>
</evidence>
<dbReference type="Pfam" id="PF04932">
    <property type="entry name" value="Wzy_C"/>
    <property type="match status" value="1"/>
</dbReference>
<dbReference type="PANTHER" id="PTHR37422:SF17">
    <property type="entry name" value="O-ANTIGEN LIGASE"/>
    <property type="match status" value="1"/>
</dbReference>
<protein>
    <submittedName>
        <fullName evidence="7">O-antigen ligase</fullName>
    </submittedName>
</protein>
<feature type="transmembrane region" description="Helical" evidence="5">
    <location>
        <begin position="340"/>
        <end position="361"/>
    </location>
</feature>
<dbReference type="InterPro" id="IPR051533">
    <property type="entry name" value="WaaL-like"/>
</dbReference>
<reference evidence="8" key="1">
    <citation type="submission" date="2017-02" db="EMBL/GenBank/DDBJ databases">
        <authorList>
            <person name="Varghese N."/>
            <person name="Submissions S."/>
        </authorList>
    </citation>
    <scope>NUCLEOTIDE SEQUENCE [LARGE SCALE GENOMIC DNA]</scope>
    <source>
        <strain evidence="8">ATCC 700200</strain>
    </source>
</reference>
<feature type="domain" description="O-antigen ligase-related" evidence="6">
    <location>
        <begin position="212"/>
        <end position="353"/>
    </location>
</feature>
<proteinExistence type="predicted"/>
<feature type="transmembrane region" description="Helical" evidence="5">
    <location>
        <begin position="124"/>
        <end position="142"/>
    </location>
</feature>
<sequence length="422" mass="45316">MSPYPTSYPVAPAPSAYAGRALPAPVVKEPLSHRLVIWVCGTILGLLAADVIIGSYNAGISPLKPSWFTVLAFSSCMGLSLLAGIRLAPAALLVLLLPSVRLFDAAFLSRAVTSLQGQMGMDHARVMLVIVVTLVVLSTPVGLRAVRWAAILAIFMTTGSELAEMLGMVKFTSIEGRFAGFNSHPNFPPVLLCEMLGITFALVRSFRLNCLLIAVSFVGVALTYGRSGFVVLILMVGVYVLVNARRNLPFLLLMAALAIPAAGIGFAVLQSRTEQGILKDKNTADRLQAIYELDFEKLKSPERAKDLADAWEGVMKAPLLGHGTGVSGVLWAPHNEYVSLWLELGIPGLLLFVGTLGSLVVRSIMTGGKAGYLLFAIIAYTPAGQGRIEMPHYYLALSTAAFILWPKMYRLTLRSPTQTEAA</sequence>
<evidence type="ECO:0000313" key="7">
    <source>
        <dbReference type="EMBL" id="SKB04857.1"/>
    </source>
</evidence>
<dbReference type="OrthoDB" id="183992at2"/>
<dbReference type="GO" id="GO:0016020">
    <property type="term" value="C:membrane"/>
    <property type="evidence" value="ECO:0007669"/>
    <property type="project" value="UniProtKB-SubCell"/>
</dbReference>
<accession>A0A1T4YSL6</accession>
<evidence type="ECO:0000313" key="8">
    <source>
        <dbReference type="Proteomes" id="UP000190774"/>
    </source>
</evidence>
<comment type="subcellular location">
    <subcellularLocation>
        <location evidence="1">Membrane</location>
        <topology evidence="1">Multi-pass membrane protein</topology>
    </subcellularLocation>
</comment>
<evidence type="ECO:0000256" key="4">
    <source>
        <dbReference type="ARBA" id="ARBA00023136"/>
    </source>
</evidence>
<name>A0A1T4YSL6_9BACT</name>
<evidence type="ECO:0000256" key="1">
    <source>
        <dbReference type="ARBA" id="ARBA00004141"/>
    </source>
</evidence>
<feature type="transmembrane region" description="Helical" evidence="5">
    <location>
        <begin position="35"/>
        <end position="54"/>
    </location>
</feature>
<evidence type="ECO:0000259" key="6">
    <source>
        <dbReference type="Pfam" id="PF04932"/>
    </source>
</evidence>
<gene>
    <name evidence="7" type="ORF">SAMN02745166_04127</name>
</gene>
<organism evidence="7 8">
    <name type="scientific">Prosthecobacter debontii</name>
    <dbReference type="NCBI Taxonomy" id="48467"/>
    <lineage>
        <taxon>Bacteria</taxon>
        <taxon>Pseudomonadati</taxon>
        <taxon>Verrucomicrobiota</taxon>
        <taxon>Verrucomicrobiia</taxon>
        <taxon>Verrucomicrobiales</taxon>
        <taxon>Verrucomicrobiaceae</taxon>
        <taxon>Prosthecobacter</taxon>
    </lineage>
</organism>
<dbReference type="PANTHER" id="PTHR37422">
    <property type="entry name" value="TEICHURONIC ACID BIOSYNTHESIS PROTEIN TUAE"/>
    <property type="match status" value="1"/>
</dbReference>
<dbReference type="Proteomes" id="UP000190774">
    <property type="component" value="Unassembled WGS sequence"/>
</dbReference>
<keyword evidence="4 5" id="KW-0472">Membrane</keyword>
<evidence type="ECO:0000256" key="5">
    <source>
        <dbReference type="SAM" id="Phobius"/>
    </source>
</evidence>
<feature type="transmembrane region" description="Helical" evidence="5">
    <location>
        <begin position="212"/>
        <end position="241"/>
    </location>
</feature>
<feature type="transmembrane region" description="Helical" evidence="5">
    <location>
        <begin position="248"/>
        <end position="269"/>
    </location>
</feature>
<keyword evidence="3 5" id="KW-1133">Transmembrane helix</keyword>